<sequence>MMRELTPHIKCDVELNVSGPAERTVASWTAAALRRIADKLDQGEYEDGHHEVTDGSGRPIGSVYFDFSEGVR</sequence>
<dbReference type="OrthoDB" id="8455748at2"/>
<accession>A0A5C6RTL5</accession>
<reference evidence="1 2" key="1">
    <citation type="submission" date="2019-08" db="EMBL/GenBank/DDBJ databases">
        <authorList>
            <person name="Ye J."/>
        </authorList>
    </citation>
    <scope>NUCLEOTIDE SEQUENCE [LARGE SCALE GENOMIC DNA]</scope>
    <source>
        <strain evidence="1 2">TK008</strain>
    </source>
</reference>
<keyword evidence="2" id="KW-1185">Reference proteome</keyword>
<gene>
    <name evidence="1" type="ORF">FQV27_17010</name>
</gene>
<dbReference type="RefSeq" id="WP_147100897.1">
    <property type="nucleotide sequence ID" value="NZ_JBHUFH010000034.1"/>
</dbReference>
<evidence type="ECO:0000313" key="2">
    <source>
        <dbReference type="Proteomes" id="UP000321562"/>
    </source>
</evidence>
<proteinExistence type="predicted"/>
<name>A0A5C6RTL5_9RHOB</name>
<organism evidence="1 2">
    <name type="scientific">Paracoccus aurantiacus</name>
    <dbReference type="NCBI Taxonomy" id="2599412"/>
    <lineage>
        <taxon>Bacteria</taxon>
        <taxon>Pseudomonadati</taxon>
        <taxon>Pseudomonadota</taxon>
        <taxon>Alphaproteobacteria</taxon>
        <taxon>Rhodobacterales</taxon>
        <taxon>Paracoccaceae</taxon>
        <taxon>Paracoccus</taxon>
    </lineage>
</organism>
<dbReference type="EMBL" id="VOPL01000010">
    <property type="protein sequence ID" value="TXB65010.1"/>
    <property type="molecule type" value="Genomic_DNA"/>
</dbReference>
<protein>
    <submittedName>
        <fullName evidence="1">Uncharacterized protein</fullName>
    </submittedName>
</protein>
<dbReference type="AlphaFoldDB" id="A0A5C6RTL5"/>
<comment type="caution">
    <text evidence="1">The sequence shown here is derived from an EMBL/GenBank/DDBJ whole genome shotgun (WGS) entry which is preliminary data.</text>
</comment>
<dbReference type="Proteomes" id="UP000321562">
    <property type="component" value="Unassembled WGS sequence"/>
</dbReference>
<evidence type="ECO:0000313" key="1">
    <source>
        <dbReference type="EMBL" id="TXB65010.1"/>
    </source>
</evidence>